<dbReference type="PANTHER" id="PTHR42913">
    <property type="entry name" value="APOPTOSIS-INDUCING FACTOR 1"/>
    <property type="match status" value="1"/>
</dbReference>
<feature type="domain" description="FAD/NAD(P)-binding" evidence="6">
    <location>
        <begin position="4"/>
        <end position="276"/>
    </location>
</feature>
<keyword evidence="4" id="KW-0274">FAD</keyword>
<dbReference type="AlphaFoldDB" id="A0A810KX69"/>
<name>A0A810KX69_9ACTN</name>
<dbReference type="GO" id="GO:0003955">
    <property type="term" value="F:NAD(P)H dehydrogenase (quinone) activity"/>
    <property type="evidence" value="ECO:0007669"/>
    <property type="project" value="TreeGrafter"/>
</dbReference>
<dbReference type="PRINTS" id="PR00368">
    <property type="entry name" value="FADPNR"/>
</dbReference>
<evidence type="ECO:0000259" key="6">
    <source>
        <dbReference type="Pfam" id="PF07992"/>
    </source>
</evidence>
<dbReference type="Gene3D" id="3.50.50.100">
    <property type="match status" value="1"/>
</dbReference>
<dbReference type="RefSeq" id="WP_084131637.1">
    <property type="nucleotide sequence ID" value="NZ_AP023354.1"/>
</dbReference>
<comment type="similarity">
    <text evidence="2">Belongs to the NADH dehydrogenase family.</text>
</comment>
<evidence type="ECO:0000313" key="7">
    <source>
        <dbReference type="EMBL" id="BCJ27830.1"/>
    </source>
</evidence>
<evidence type="ECO:0000256" key="2">
    <source>
        <dbReference type="ARBA" id="ARBA00005272"/>
    </source>
</evidence>
<keyword evidence="5" id="KW-0560">Oxidoreductase</keyword>
<evidence type="ECO:0000256" key="5">
    <source>
        <dbReference type="ARBA" id="ARBA00023002"/>
    </source>
</evidence>
<organism evidence="7 8">
    <name type="scientific">Actinocatenispora sera</name>
    <dbReference type="NCBI Taxonomy" id="390989"/>
    <lineage>
        <taxon>Bacteria</taxon>
        <taxon>Bacillati</taxon>
        <taxon>Actinomycetota</taxon>
        <taxon>Actinomycetes</taxon>
        <taxon>Micromonosporales</taxon>
        <taxon>Micromonosporaceae</taxon>
        <taxon>Actinocatenispora</taxon>
    </lineage>
</organism>
<dbReference type="KEGG" id="aser:Asera_19380"/>
<evidence type="ECO:0000256" key="4">
    <source>
        <dbReference type="ARBA" id="ARBA00022827"/>
    </source>
</evidence>
<dbReference type="SUPFAM" id="SSF51905">
    <property type="entry name" value="FAD/NAD(P)-binding domain"/>
    <property type="match status" value="1"/>
</dbReference>
<comment type="cofactor">
    <cofactor evidence="1">
        <name>FAD</name>
        <dbReference type="ChEBI" id="CHEBI:57692"/>
    </cofactor>
</comment>
<dbReference type="GO" id="GO:0019646">
    <property type="term" value="P:aerobic electron transport chain"/>
    <property type="evidence" value="ECO:0007669"/>
    <property type="project" value="TreeGrafter"/>
</dbReference>
<evidence type="ECO:0000313" key="8">
    <source>
        <dbReference type="Proteomes" id="UP000680750"/>
    </source>
</evidence>
<dbReference type="PANTHER" id="PTHR42913:SF3">
    <property type="entry name" value="64 KDA MITOCHONDRIAL NADH DEHYDROGENASE (EUROFUNG)"/>
    <property type="match status" value="1"/>
</dbReference>
<reference evidence="7" key="1">
    <citation type="submission" date="2020-08" db="EMBL/GenBank/DDBJ databases">
        <title>Whole genome shotgun sequence of Actinocatenispora sera NBRC 101916.</title>
        <authorList>
            <person name="Komaki H."/>
            <person name="Tamura T."/>
        </authorList>
    </citation>
    <scope>NUCLEOTIDE SEQUENCE</scope>
    <source>
        <strain evidence="7">NBRC 101916</strain>
    </source>
</reference>
<evidence type="ECO:0000256" key="3">
    <source>
        <dbReference type="ARBA" id="ARBA00022630"/>
    </source>
</evidence>
<dbReference type="InterPro" id="IPR051169">
    <property type="entry name" value="NADH-Q_oxidoreductase"/>
</dbReference>
<dbReference type="OrthoDB" id="9784880at2"/>
<evidence type="ECO:0000256" key="1">
    <source>
        <dbReference type="ARBA" id="ARBA00001974"/>
    </source>
</evidence>
<protein>
    <submittedName>
        <fullName evidence="7">Oxidoreductase</fullName>
    </submittedName>
</protein>
<sequence>MTTQVAVVGAGYAGLAAASRLARRTHGRDVRIQLINAGPDFVERIRLHQVAAGTGTARHPLRELLSGTDVSVRVGTVEAIDLAAGTLRMSDGGPVGYDTLVYALGSHTRTDVVPGVAEHAYTLDGPVADRLAARLRELDGRTGTVVVCGGGLTGIEAATEIAEAYPQLAVTLVTRGRLAHDVSARAERYIRRSLDTLGVRVREDTAVAAVEPGAVTLGDGGTLPADVAVWCGSFVASRIAADAGLGTTELGRITVDSTLRAPGHPEVYAIGDAAAITMPWGVPRMSCQAGLPTGLYVGDAVAAQLSGRTPRPYQFRFWDLCISLGRRRGIMQAVRPSDRSTELLFSGRSGAALKDMICRSALWGASRGNASARMLYPFAHAARTPAAALADAAELCA</sequence>
<dbReference type="InterPro" id="IPR023753">
    <property type="entry name" value="FAD/NAD-binding_dom"/>
</dbReference>
<gene>
    <name evidence="7" type="ORF">Asera_19380</name>
</gene>
<dbReference type="Pfam" id="PF07992">
    <property type="entry name" value="Pyr_redox_2"/>
    <property type="match status" value="1"/>
</dbReference>
<dbReference type="Proteomes" id="UP000680750">
    <property type="component" value="Chromosome"/>
</dbReference>
<dbReference type="InterPro" id="IPR036188">
    <property type="entry name" value="FAD/NAD-bd_sf"/>
</dbReference>
<keyword evidence="3" id="KW-0285">Flavoprotein</keyword>
<proteinExistence type="inferred from homology"/>
<accession>A0A810KX69</accession>
<dbReference type="EMBL" id="AP023354">
    <property type="protein sequence ID" value="BCJ27830.1"/>
    <property type="molecule type" value="Genomic_DNA"/>
</dbReference>
<dbReference type="PRINTS" id="PR00411">
    <property type="entry name" value="PNDRDTASEI"/>
</dbReference>
<keyword evidence="8" id="KW-1185">Reference proteome</keyword>